<gene>
    <name evidence="4" type="ORF">SLS56_011975</name>
</gene>
<sequence length="1064" mass="116442">MGSISAAHSGGLSPFADRTITRRVDELAVNHPFRTWVSVPSSDDVHGQWRDITFHELAQAVDGMARWIERAIGVGKARDTVAYLGGFKALLPSLRNSDDGQINLIQRTNCRHYLYTDGVDNHLKVFRQHPELEGHQVPTFDGMILEGAKGPYHNPEVEKRPYSQSEAVLVLHTSGSTGLPKPIYITNGWLSTLDHQKYMDAPRERLNTLATYMASEEPLFTMLPFFHTMGIITILKSIYSGPLVLPPPGRIPTAEMAIEILQLRKPWSGLFAPSVLEDISETSDGLSALSGMEFAFFAGAPLAKEAGDRITQVTRLTSMIGSTEACFISSLVNNDPSDWQYFEWSAYSGVVMEDAGEGEGLHECVIKPLVEPKYLGVFYTFPEVAEWRTKDLFEAHPTKPGLWRYRGRRDDVLVLSNGEKFNPVSFEKTAENHPLVRGALVVGQSRFQPALLIEPDWERVQSLGNQDLAHLLEEVWPAIETANRDAPAHAQVWKNKIAFTKKEKPFLRAAKGSVQRRATVSAYDTEIDALYLNEGQGFSEQLGALKEDPGLPATKDFVRRAFQLVITNFKDSVNATDDSDIFELGADSLQAMALASALASAIGSEHGAGSRDAAIAPRDVYGAPTVNKLAIAIAAKLSSRDDSAKAPGPSREEVMADMVEKYTETLPQTPSTAAVSPMPERQTFVLTGSTGALGNFILQELIASPAVERIYCLNRSDSATASARQAQSFAERGVLADFEKVAFLRTDFSQPRFGLAPDVYNALASQTTAFIHNAWAVDFNHTLPSYEPTHISGVRRVVDFSLHSAHRAHVHFISSVASVGAWPALSPAHAGRPVPELFFASDAVPLPQGYGESKHVSGRVLAAAARRAGVPASIVRCGQLGGPRAPRGVWSPHEWLPSLVRTSVAMGAVPRRLGGSDVVDWVPMDAAARTVVELALAKAARHAAIVGGEEERLDVFHVQNPRAAAWGELVPVVQSYYAKQGREITAVEFDEWLEELRRVPLTDKEQVAAKPGVKLVDFYEGLKAEGGALPAMETAHTRANSPCLNELEAVDGPLFENWMRQWAF</sequence>
<dbReference type="Pfam" id="PF07993">
    <property type="entry name" value="NAD_binding_4"/>
    <property type="match status" value="1"/>
</dbReference>
<dbReference type="PANTHER" id="PTHR43439:SF2">
    <property type="entry name" value="ENZYME, PUTATIVE (JCVI)-RELATED"/>
    <property type="match status" value="1"/>
</dbReference>
<proteinExistence type="predicted"/>
<dbReference type="Gene3D" id="1.10.1200.10">
    <property type="entry name" value="ACP-like"/>
    <property type="match status" value="1"/>
</dbReference>
<dbReference type="Proteomes" id="UP001521116">
    <property type="component" value="Unassembled WGS sequence"/>
</dbReference>
<dbReference type="InterPro" id="IPR020845">
    <property type="entry name" value="AMP-binding_CS"/>
</dbReference>
<dbReference type="PROSITE" id="PS00455">
    <property type="entry name" value="AMP_BINDING"/>
    <property type="match status" value="1"/>
</dbReference>
<dbReference type="PROSITE" id="PS50075">
    <property type="entry name" value="CARRIER"/>
    <property type="match status" value="1"/>
</dbReference>
<dbReference type="InterPro" id="IPR051414">
    <property type="entry name" value="Adenylate-forming_Reductase"/>
</dbReference>
<evidence type="ECO:0000256" key="2">
    <source>
        <dbReference type="ARBA" id="ARBA00022553"/>
    </source>
</evidence>
<dbReference type="InterPro" id="IPR000873">
    <property type="entry name" value="AMP-dep_synth/lig_dom"/>
</dbReference>
<dbReference type="InterPro" id="IPR006162">
    <property type="entry name" value="Ppantetheine_attach_site"/>
</dbReference>
<dbReference type="PANTHER" id="PTHR43439">
    <property type="entry name" value="PHENYLACETATE-COENZYME A LIGASE"/>
    <property type="match status" value="1"/>
</dbReference>
<keyword evidence="2" id="KW-0597">Phosphoprotein</keyword>
<dbReference type="SUPFAM" id="SSF47336">
    <property type="entry name" value="ACP-like"/>
    <property type="match status" value="1"/>
</dbReference>
<dbReference type="EMBL" id="JAJVDC020000346">
    <property type="protein sequence ID" value="KAL1614950.1"/>
    <property type="molecule type" value="Genomic_DNA"/>
</dbReference>
<evidence type="ECO:0000256" key="1">
    <source>
        <dbReference type="ARBA" id="ARBA00022450"/>
    </source>
</evidence>
<dbReference type="InterPro" id="IPR013120">
    <property type="entry name" value="FAR_NAD-bd"/>
</dbReference>
<dbReference type="Pfam" id="PF00501">
    <property type="entry name" value="AMP-binding"/>
    <property type="match status" value="1"/>
</dbReference>
<keyword evidence="5" id="KW-1185">Reference proteome</keyword>
<evidence type="ECO:0000313" key="5">
    <source>
        <dbReference type="Proteomes" id="UP001521116"/>
    </source>
</evidence>
<dbReference type="InterPro" id="IPR042099">
    <property type="entry name" value="ANL_N_sf"/>
</dbReference>
<dbReference type="InterPro" id="IPR036291">
    <property type="entry name" value="NAD(P)-bd_dom_sf"/>
</dbReference>
<dbReference type="Pfam" id="PF23562">
    <property type="entry name" value="AMP-binding_C_3"/>
    <property type="match status" value="1"/>
</dbReference>
<keyword evidence="1" id="KW-0596">Phosphopantetheine</keyword>
<dbReference type="PROSITE" id="PS00012">
    <property type="entry name" value="PHOSPHOPANTETHEINE"/>
    <property type="match status" value="1"/>
</dbReference>
<dbReference type="SUPFAM" id="SSF56801">
    <property type="entry name" value="Acetyl-CoA synthetase-like"/>
    <property type="match status" value="1"/>
</dbReference>
<dbReference type="Gene3D" id="3.40.50.12780">
    <property type="entry name" value="N-terminal domain of ligase-like"/>
    <property type="match status" value="1"/>
</dbReference>
<dbReference type="InterPro" id="IPR009081">
    <property type="entry name" value="PP-bd_ACP"/>
</dbReference>
<feature type="domain" description="Carrier" evidence="3">
    <location>
        <begin position="552"/>
        <end position="637"/>
    </location>
</feature>
<dbReference type="SUPFAM" id="SSF51735">
    <property type="entry name" value="NAD(P)-binding Rossmann-fold domains"/>
    <property type="match status" value="1"/>
</dbReference>
<name>A0ABR3SA42_9PEZI</name>
<accession>A0ABR3SA42</accession>
<organism evidence="4 5">
    <name type="scientific">Neofusicoccum ribis</name>
    <dbReference type="NCBI Taxonomy" id="45134"/>
    <lineage>
        <taxon>Eukaryota</taxon>
        <taxon>Fungi</taxon>
        <taxon>Dikarya</taxon>
        <taxon>Ascomycota</taxon>
        <taxon>Pezizomycotina</taxon>
        <taxon>Dothideomycetes</taxon>
        <taxon>Dothideomycetes incertae sedis</taxon>
        <taxon>Botryosphaeriales</taxon>
        <taxon>Botryosphaeriaceae</taxon>
        <taxon>Neofusicoccum</taxon>
    </lineage>
</organism>
<evidence type="ECO:0000259" key="3">
    <source>
        <dbReference type="PROSITE" id="PS50075"/>
    </source>
</evidence>
<comment type="caution">
    <text evidence="4">The sequence shown here is derived from an EMBL/GenBank/DDBJ whole genome shotgun (WGS) entry which is preliminary data.</text>
</comment>
<dbReference type="Pfam" id="PF00550">
    <property type="entry name" value="PP-binding"/>
    <property type="match status" value="1"/>
</dbReference>
<evidence type="ECO:0000313" key="4">
    <source>
        <dbReference type="EMBL" id="KAL1614950.1"/>
    </source>
</evidence>
<protein>
    <submittedName>
        <fullName evidence="4">NRPS-like protein biosynthetic cluster</fullName>
    </submittedName>
</protein>
<reference evidence="4 5" key="1">
    <citation type="submission" date="2024-02" db="EMBL/GenBank/DDBJ databases">
        <title>De novo assembly and annotation of 12 fungi associated with fruit tree decline syndrome in Ontario, Canada.</title>
        <authorList>
            <person name="Sulman M."/>
            <person name="Ellouze W."/>
            <person name="Ilyukhin E."/>
        </authorList>
    </citation>
    <scope>NUCLEOTIDE SEQUENCE [LARGE SCALE GENOMIC DNA]</scope>
    <source>
        <strain evidence="4 5">M1-105</strain>
    </source>
</reference>
<dbReference type="InterPro" id="IPR036736">
    <property type="entry name" value="ACP-like_sf"/>
</dbReference>
<dbReference type="Gene3D" id="3.40.50.720">
    <property type="entry name" value="NAD(P)-binding Rossmann-like Domain"/>
    <property type="match status" value="1"/>
</dbReference>